<name>A0A0R1F7P1_9LACO</name>
<evidence type="ECO:0000313" key="16">
    <source>
        <dbReference type="Proteomes" id="UP000051181"/>
    </source>
</evidence>
<feature type="binding site" evidence="10">
    <location>
        <begin position="155"/>
        <end position="158"/>
    </location>
    <ligand>
        <name>substrate</name>
    </ligand>
</feature>
<keyword evidence="6 10" id="KW-0560">Oxidoreductase</keyword>
<dbReference type="InterPro" id="IPR001236">
    <property type="entry name" value="Lactate/malate_DH_N"/>
</dbReference>
<dbReference type="Proteomes" id="UP000051181">
    <property type="component" value="Unassembled WGS sequence"/>
</dbReference>
<evidence type="ECO:0000256" key="12">
    <source>
        <dbReference type="PIRSR" id="PIRSR000102-3"/>
    </source>
</evidence>
<dbReference type="PIRSF" id="PIRSF000102">
    <property type="entry name" value="Lac_mal_DH"/>
    <property type="match status" value="1"/>
</dbReference>
<dbReference type="PRINTS" id="PR00086">
    <property type="entry name" value="LLDHDRGNASE"/>
</dbReference>
<dbReference type="HAMAP" id="MF_00488">
    <property type="entry name" value="Lactate_dehydrog"/>
    <property type="match status" value="1"/>
</dbReference>
<feature type="binding site" evidence="10">
    <location>
        <begin position="125"/>
        <end position="127"/>
    </location>
    <ligand>
        <name>NAD(+)</name>
        <dbReference type="ChEBI" id="CHEBI:57540"/>
    </ligand>
</feature>
<dbReference type="PANTHER" id="PTHR43128:SF16">
    <property type="entry name" value="L-LACTATE DEHYDROGENASE"/>
    <property type="match status" value="1"/>
</dbReference>
<evidence type="ECO:0000256" key="3">
    <source>
        <dbReference type="ARBA" id="ARBA00011881"/>
    </source>
</evidence>
<comment type="pathway">
    <text evidence="1 10">Fermentation; pyruvate fermentation to lactate; (S)-lactate from pyruvate: step 1/1.</text>
</comment>
<evidence type="ECO:0000256" key="2">
    <source>
        <dbReference type="ARBA" id="ARBA00006054"/>
    </source>
</evidence>
<keyword evidence="10" id="KW-0021">Allosteric enzyme</keyword>
<dbReference type="PATRIC" id="fig|913848.6.peg.1888"/>
<protein>
    <recommendedName>
        <fullName evidence="5 10">L-lactate dehydrogenase</fullName>
        <shortName evidence="10">L-LDH</shortName>
        <ecNumber evidence="4 10">1.1.1.27</ecNumber>
    </recommendedName>
</protein>
<evidence type="ECO:0000256" key="7">
    <source>
        <dbReference type="ARBA" id="ARBA00023027"/>
    </source>
</evidence>
<feature type="binding site" evidence="12">
    <location>
        <position position="102"/>
    </location>
    <ligand>
        <name>NAD(+)</name>
        <dbReference type="ChEBI" id="CHEBI:57540"/>
    </ligand>
</feature>
<feature type="binding site" evidence="10">
    <location>
        <begin position="127"/>
        <end position="130"/>
    </location>
    <ligand>
        <name>substrate</name>
    </ligand>
</feature>
<dbReference type="RefSeq" id="WP_010009293.1">
    <property type="nucleotide sequence ID" value="NZ_AZCN01000053.1"/>
</dbReference>
<dbReference type="Pfam" id="PF02866">
    <property type="entry name" value="Ldh_1_C"/>
    <property type="match status" value="1"/>
</dbReference>
<dbReference type="FunFam" id="3.40.50.720:FF:000018">
    <property type="entry name" value="Malate dehydrogenase"/>
    <property type="match status" value="1"/>
</dbReference>
<dbReference type="PANTHER" id="PTHR43128">
    <property type="entry name" value="L-2-HYDROXYCARBOXYLATE DEHYDROGENASE (NAD(P)(+))"/>
    <property type="match status" value="1"/>
</dbReference>
<dbReference type="UniPathway" id="UPA00554">
    <property type="reaction ID" value="UER00611"/>
</dbReference>
<feature type="binding site" evidence="12">
    <location>
        <begin position="17"/>
        <end position="22"/>
    </location>
    <ligand>
        <name>NAD(+)</name>
        <dbReference type="ChEBI" id="CHEBI:57540"/>
    </ligand>
</feature>
<dbReference type="GO" id="GO:0006089">
    <property type="term" value="P:lactate metabolic process"/>
    <property type="evidence" value="ECO:0007669"/>
    <property type="project" value="TreeGrafter"/>
</dbReference>
<feature type="binding site" evidence="10">
    <location>
        <position position="95"/>
    </location>
    <ligand>
        <name>substrate</name>
    </ligand>
</feature>
<comment type="subunit">
    <text evidence="3 10">Homotetramer.</text>
</comment>
<keyword evidence="10" id="KW-0597">Phosphoprotein</keyword>
<dbReference type="SUPFAM" id="SSF56327">
    <property type="entry name" value="LDH C-terminal domain-like"/>
    <property type="match status" value="1"/>
</dbReference>
<feature type="binding site" evidence="10">
    <location>
        <position position="21"/>
    </location>
    <ligand>
        <name>NAD(+)</name>
        <dbReference type="ChEBI" id="CHEBI:57540"/>
    </ligand>
</feature>
<dbReference type="InterPro" id="IPR011304">
    <property type="entry name" value="L-lactate_DH"/>
</dbReference>
<comment type="function">
    <text evidence="9 10">Catalyzes the conversion of lactate to pyruvate.</text>
</comment>
<dbReference type="AlphaFoldDB" id="A0A0R1F7P1"/>
<feature type="binding site" evidence="10">
    <location>
        <position position="236"/>
    </location>
    <ligand>
        <name>substrate</name>
    </ligand>
</feature>
<comment type="catalytic activity">
    <reaction evidence="8 10">
        <text>(S)-lactate + NAD(+) = pyruvate + NADH + H(+)</text>
        <dbReference type="Rhea" id="RHEA:23444"/>
        <dbReference type="ChEBI" id="CHEBI:15361"/>
        <dbReference type="ChEBI" id="CHEBI:15378"/>
        <dbReference type="ChEBI" id="CHEBI:16651"/>
        <dbReference type="ChEBI" id="CHEBI:57540"/>
        <dbReference type="ChEBI" id="CHEBI:57945"/>
        <dbReference type="EC" id="1.1.1.27"/>
    </reaction>
</comment>
<feature type="binding site" evidence="10">
    <location>
        <position position="72"/>
    </location>
    <ligand>
        <name>NAD(+)</name>
        <dbReference type="ChEBI" id="CHEBI:57540"/>
    </ligand>
</feature>
<evidence type="ECO:0000256" key="8">
    <source>
        <dbReference type="ARBA" id="ARBA00049258"/>
    </source>
</evidence>
<evidence type="ECO:0000256" key="9">
    <source>
        <dbReference type="ARBA" id="ARBA00056904"/>
    </source>
</evidence>
<dbReference type="CDD" id="cd05291">
    <property type="entry name" value="HicDH_like"/>
    <property type="match status" value="1"/>
</dbReference>
<proteinExistence type="inferred from homology"/>
<feature type="modified residue" description="Phosphotyrosine" evidence="10">
    <location>
        <position position="227"/>
    </location>
</feature>
<dbReference type="SUPFAM" id="SSF51735">
    <property type="entry name" value="NAD(P)-binding Rossmann-fold domains"/>
    <property type="match status" value="1"/>
</dbReference>
<comment type="caution">
    <text evidence="15">The sequence shown here is derived from an EMBL/GenBank/DDBJ whole genome shotgun (WGS) entry which is preliminary data.</text>
</comment>
<keyword evidence="10" id="KW-0963">Cytoplasm</keyword>
<dbReference type="GO" id="GO:0004459">
    <property type="term" value="F:L-lactate dehydrogenase (NAD+) activity"/>
    <property type="evidence" value="ECO:0007669"/>
    <property type="project" value="UniProtKB-UniRule"/>
</dbReference>
<dbReference type="EMBL" id="AZCN01000053">
    <property type="protein sequence ID" value="KRK15250.1"/>
    <property type="molecule type" value="Genomic_DNA"/>
</dbReference>
<dbReference type="GO" id="GO:0006096">
    <property type="term" value="P:glycolytic process"/>
    <property type="evidence" value="ECO:0007669"/>
    <property type="project" value="UniProtKB-UniRule"/>
</dbReference>
<evidence type="ECO:0000256" key="5">
    <source>
        <dbReference type="ARBA" id="ARBA00016495"/>
    </source>
</evidence>
<feature type="binding site" evidence="10 12">
    <location>
        <position position="42"/>
    </location>
    <ligand>
        <name>NAD(+)</name>
        <dbReference type="ChEBI" id="CHEBI:57540"/>
    </ligand>
</feature>
<evidence type="ECO:0000256" key="11">
    <source>
        <dbReference type="PIRSR" id="PIRSR000102-1"/>
    </source>
</evidence>
<evidence type="ECO:0000256" key="1">
    <source>
        <dbReference type="ARBA" id="ARBA00004843"/>
    </source>
</evidence>
<feature type="binding site" evidence="10">
    <location>
        <position position="175"/>
    </location>
    <ligand>
        <name>beta-D-fructose 1,6-bisphosphate</name>
        <dbReference type="ChEBI" id="CHEBI:32966"/>
        <note>allosteric activator</note>
    </ligand>
</feature>
<comment type="subcellular location">
    <subcellularLocation>
        <location evidence="10">Cytoplasm</location>
    </subcellularLocation>
</comment>
<dbReference type="InterPro" id="IPR001557">
    <property type="entry name" value="L-lactate/malate_DH"/>
</dbReference>
<dbReference type="EC" id="1.1.1.27" evidence="4 10"/>
<dbReference type="InterPro" id="IPR018177">
    <property type="entry name" value="L-lactate_DH_AS"/>
</dbReference>
<evidence type="ECO:0000259" key="14">
    <source>
        <dbReference type="Pfam" id="PF02866"/>
    </source>
</evidence>
<reference evidence="15 16" key="1">
    <citation type="journal article" date="2015" name="Genome Announc.">
        <title>Expanding the biotechnology potential of lactobacilli through comparative genomics of 213 strains and associated genera.</title>
        <authorList>
            <person name="Sun Z."/>
            <person name="Harris H.M."/>
            <person name="McCann A."/>
            <person name="Guo C."/>
            <person name="Argimon S."/>
            <person name="Zhang W."/>
            <person name="Yang X."/>
            <person name="Jeffery I.B."/>
            <person name="Cooney J.C."/>
            <person name="Kagawa T.F."/>
            <person name="Liu W."/>
            <person name="Song Y."/>
            <person name="Salvetti E."/>
            <person name="Wrobel A."/>
            <person name="Rasinkangas P."/>
            <person name="Parkhill J."/>
            <person name="Rea M.C."/>
            <person name="O'Sullivan O."/>
            <person name="Ritari J."/>
            <person name="Douillard F.P."/>
            <person name="Paul Ross R."/>
            <person name="Yang R."/>
            <person name="Briner A.E."/>
            <person name="Felis G.E."/>
            <person name="de Vos W.M."/>
            <person name="Barrangou R."/>
            <person name="Klaenhammer T.R."/>
            <person name="Caufield P.W."/>
            <person name="Cui Y."/>
            <person name="Zhang H."/>
            <person name="O'Toole P.W."/>
        </authorList>
    </citation>
    <scope>NUCLEOTIDE SEQUENCE [LARGE SCALE GENOMIC DNA]</scope>
    <source>
        <strain evidence="15 16">DSM 20001</strain>
    </source>
</reference>
<feature type="active site" description="Proton acceptor" evidence="10 11">
    <location>
        <position position="182"/>
    </location>
</feature>
<feature type="binding site" evidence="10">
    <location>
        <position position="108"/>
    </location>
    <ligand>
        <name>NAD(+)</name>
        <dbReference type="ChEBI" id="CHEBI:57540"/>
    </ligand>
</feature>
<dbReference type="eggNOG" id="COG0039">
    <property type="taxonomic scope" value="Bacteria"/>
</dbReference>
<sequence length="327" mass="35294">MKAILATEKHQKVLLVGDGAVGSSYAFALVLQGIAQEIAIVDIAKEKTEGDALDLSHALAWNSPKTIYAGTYADAKDADVVVITAGAPQKPGETRLDLVSKNLKILKSIVDPIVESGFDGIFLVAANPVDILTYATWKLSGFPQERVIGSGTSLDTARLRQAVAELVGVAARSVHGYIMGEHGDSEFSVWSHLTFGGERMSEFMEHHPEVTQADLDKIFVSVRDAAYDIIEKKGATFYGIAAALARITKAIFDDENAIITLSAYMQGQYGLDDIYIGTPAVINRGGLKHIIELPLNETEQAAMSKSGKELKDLADRAFKENGIETRQ</sequence>
<dbReference type="NCBIfam" id="NF000824">
    <property type="entry name" value="PRK00066.1"/>
    <property type="match status" value="1"/>
</dbReference>
<feature type="domain" description="Lactate/malate dehydrogenase C-terminal" evidence="14">
    <location>
        <begin position="152"/>
        <end position="319"/>
    </location>
</feature>
<dbReference type="NCBIfam" id="TIGR01771">
    <property type="entry name" value="L-LDH-NAD"/>
    <property type="match status" value="1"/>
</dbReference>
<organism evidence="15 16">
    <name type="scientific">Loigolactobacillus coryniformis subsp. coryniformis KCTC 3167 = DSM 20001</name>
    <dbReference type="NCBI Taxonomy" id="913848"/>
    <lineage>
        <taxon>Bacteria</taxon>
        <taxon>Bacillati</taxon>
        <taxon>Bacillota</taxon>
        <taxon>Bacilli</taxon>
        <taxon>Lactobacillales</taxon>
        <taxon>Lactobacillaceae</taxon>
        <taxon>Loigolactobacillus</taxon>
    </lineage>
</organism>
<dbReference type="InterPro" id="IPR015955">
    <property type="entry name" value="Lactate_DH/Glyco_Ohase_4_C"/>
</dbReference>
<feature type="binding site" evidence="10">
    <location>
        <position position="150"/>
    </location>
    <ligand>
        <name>NAD(+)</name>
        <dbReference type="ChEBI" id="CHEBI:57540"/>
    </ligand>
</feature>
<comment type="similarity">
    <text evidence="2 10">Belongs to the LDH/MDH superfamily. LDH family.</text>
</comment>
<comment type="activity regulation">
    <text evidence="10">Allosterically activated by fructose 1,6-bisphosphate (FBP).</text>
</comment>
<evidence type="ECO:0000259" key="13">
    <source>
        <dbReference type="Pfam" id="PF00056"/>
    </source>
</evidence>
<dbReference type="Pfam" id="PF00056">
    <property type="entry name" value="Ldh_1_N"/>
    <property type="match status" value="1"/>
</dbReference>
<evidence type="ECO:0000313" key="15">
    <source>
        <dbReference type="EMBL" id="KRK15250.1"/>
    </source>
</evidence>
<dbReference type="Gene3D" id="3.40.50.720">
    <property type="entry name" value="NAD(P)-binding Rossmann-like Domain"/>
    <property type="match status" value="1"/>
</dbReference>
<keyword evidence="7 10" id="KW-0520">NAD</keyword>
<dbReference type="PROSITE" id="PS00064">
    <property type="entry name" value="L_LDH"/>
    <property type="match status" value="1"/>
</dbReference>
<dbReference type="Gene3D" id="3.90.110.10">
    <property type="entry name" value="Lactate dehydrogenase/glycoside hydrolase, family 4, C-terminal"/>
    <property type="match status" value="1"/>
</dbReference>
<feature type="binding site" evidence="10">
    <location>
        <begin position="86"/>
        <end position="87"/>
    </location>
    <ligand>
        <name>NAD(+)</name>
        <dbReference type="ChEBI" id="CHEBI:57540"/>
    </ligand>
</feature>
<gene>
    <name evidence="10" type="primary">ldh</name>
    <name evidence="15" type="ORF">FD22_GL001845</name>
</gene>
<evidence type="ECO:0000256" key="6">
    <source>
        <dbReference type="ARBA" id="ARBA00023002"/>
    </source>
</evidence>
<accession>A0A0R1F7P1</accession>
<feature type="binding site" evidence="10">
    <location>
        <position position="160"/>
    </location>
    <ligand>
        <name>beta-D-fructose 1,6-bisphosphate</name>
        <dbReference type="ChEBI" id="CHEBI:32966"/>
        <note>allosteric activator</note>
    </ligand>
</feature>
<dbReference type="InterPro" id="IPR036291">
    <property type="entry name" value="NAD(P)-bd_dom_sf"/>
</dbReference>
<dbReference type="GeneID" id="65916206"/>
<dbReference type="GO" id="GO:0005737">
    <property type="term" value="C:cytoplasm"/>
    <property type="evidence" value="ECO:0007669"/>
    <property type="project" value="UniProtKB-SubCell"/>
</dbReference>
<feature type="domain" description="Lactate/malate dehydrogenase N-terminal" evidence="13">
    <location>
        <begin position="12"/>
        <end position="149"/>
    </location>
</feature>
<evidence type="ECO:0000256" key="10">
    <source>
        <dbReference type="HAMAP-Rule" id="MF_00488"/>
    </source>
</evidence>
<dbReference type="InterPro" id="IPR022383">
    <property type="entry name" value="Lactate/malate_DH_C"/>
</dbReference>
<feature type="binding site" evidence="10">
    <location>
        <position position="89"/>
    </location>
    <ligand>
        <name>substrate</name>
    </ligand>
</feature>
<feature type="binding site" evidence="10">
    <location>
        <position position="47"/>
    </location>
    <ligand>
        <name>NAD(+)</name>
        <dbReference type="ChEBI" id="CHEBI:57540"/>
    </ligand>
</feature>
<evidence type="ECO:0000256" key="4">
    <source>
        <dbReference type="ARBA" id="ARBA00012967"/>
    </source>
</evidence>